<evidence type="ECO:0000313" key="6">
    <source>
        <dbReference type="Proteomes" id="UP001527882"/>
    </source>
</evidence>
<keyword evidence="3" id="KW-0472">Membrane</keyword>
<dbReference type="PROSITE" id="PS51677">
    <property type="entry name" value="NODB"/>
    <property type="match status" value="1"/>
</dbReference>
<keyword evidence="6" id="KW-1185">Reference proteome</keyword>
<evidence type="ECO:0000256" key="3">
    <source>
        <dbReference type="SAM" id="Phobius"/>
    </source>
</evidence>
<dbReference type="Pfam" id="PF01522">
    <property type="entry name" value="Polysacc_deac_1"/>
    <property type="match status" value="1"/>
</dbReference>
<reference evidence="5 6" key="1">
    <citation type="submission" date="2022-12" db="EMBL/GenBank/DDBJ databases">
        <title>Draft genome sequence of Paenibacillus sp. dW9.</title>
        <authorList>
            <person name="Choi E.-W."/>
            <person name="Kim D.-U."/>
        </authorList>
    </citation>
    <scope>NUCLEOTIDE SEQUENCE [LARGE SCALE GENOMIC DNA]</scope>
    <source>
        <strain evidence="6">dW9</strain>
    </source>
</reference>
<accession>A0ABT4QA54</accession>
<keyword evidence="3" id="KW-1133">Transmembrane helix</keyword>
<dbReference type="CDD" id="cd10918">
    <property type="entry name" value="CE4_NodB_like_5s_6s"/>
    <property type="match status" value="1"/>
</dbReference>
<dbReference type="Proteomes" id="UP001527882">
    <property type="component" value="Unassembled WGS sequence"/>
</dbReference>
<feature type="transmembrane region" description="Helical" evidence="3">
    <location>
        <begin position="18"/>
        <end position="36"/>
    </location>
</feature>
<dbReference type="EMBL" id="JAQAGZ010000008">
    <property type="protein sequence ID" value="MCZ8513550.1"/>
    <property type="molecule type" value="Genomic_DNA"/>
</dbReference>
<proteinExistence type="predicted"/>
<evidence type="ECO:0000313" key="5">
    <source>
        <dbReference type="EMBL" id="MCZ8513550.1"/>
    </source>
</evidence>
<keyword evidence="3" id="KW-0812">Transmembrane</keyword>
<dbReference type="RefSeq" id="WP_269882069.1">
    <property type="nucleotide sequence ID" value="NZ_JAQAGZ010000008.1"/>
</dbReference>
<evidence type="ECO:0000259" key="4">
    <source>
        <dbReference type="PROSITE" id="PS51677"/>
    </source>
</evidence>
<gene>
    <name evidence="5" type="ORF">O9H85_14125</name>
</gene>
<comment type="caution">
    <text evidence="5">The sequence shown here is derived from an EMBL/GenBank/DDBJ whole genome shotgun (WGS) entry which is preliminary data.</text>
</comment>
<dbReference type="InterPro" id="IPR051398">
    <property type="entry name" value="Polysacch_Deacetylase"/>
</dbReference>
<sequence>MDKECKERTEAMNPINRILLYFTLTVIVLSLAGGFSKPSSELYRNQVAVLMYHHVHDQDESSSTVTTGLFRGQLTYLQQKGYHFISLADFRRFMHGGSVPDNAVLVTFDDGYKSFYDNAYPILKQLGIPAVNFIVTSDLADPLAPLIPTLSKEEIGEMLRQSPGMYDFQCHTDNLHRMIGNKAALTSVTDDQGNPISGDAYNAKIAADSAACHQKLTELHGKPEAADAYAYPFGVFTKPAVQLVRQAGFQYGFTIVGEMATRASDPMQIPRINAGNPQIQPANLHQIIMRRIETVKR</sequence>
<keyword evidence="2" id="KW-0732">Signal</keyword>
<evidence type="ECO:0000256" key="2">
    <source>
        <dbReference type="ARBA" id="ARBA00022729"/>
    </source>
</evidence>
<dbReference type="SUPFAM" id="SSF88713">
    <property type="entry name" value="Glycoside hydrolase/deacetylase"/>
    <property type="match status" value="1"/>
</dbReference>
<dbReference type="PANTHER" id="PTHR34216:SF3">
    <property type="entry name" value="POLY-BETA-1,6-N-ACETYL-D-GLUCOSAMINE N-DEACETYLASE"/>
    <property type="match status" value="1"/>
</dbReference>
<dbReference type="PANTHER" id="PTHR34216">
    <property type="match status" value="1"/>
</dbReference>
<dbReference type="Gene3D" id="3.20.20.370">
    <property type="entry name" value="Glycoside hydrolase/deacetylase"/>
    <property type="match status" value="1"/>
</dbReference>
<protein>
    <submittedName>
        <fullName evidence="5">Polysaccharide deacetylase family protein</fullName>
    </submittedName>
</protein>
<evidence type="ECO:0000256" key="1">
    <source>
        <dbReference type="ARBA" id="ARBA00004613"/>
    </source>
</evidence>
<name>A0ABT4QA54_9BACL</name>
<dbReference type="InterPro" id="IPR011330">
    <property type="entry name" value="Glyco_hydro/deAcase_b/a-brl"/>
</dbReference>
<feature type="domain" description="NodB homology" evidence="4">
    <location>
        <begin position="102"/>
        <end position="297"/>
    </location>
</feature>
<comment type="subcellular location">
    <subcellularLocation>
        <location evidence="1">Secreted</location>
    </subcellularLocation>
</comment>
<dbReference type="InterPro" id="IPR002509">
    <property type="entry name" value="NODB_dom"/>
</dbReference>
<organism evidence="5 6">
    <name type="scientific">Paenibacillus gyeongsangnamensis</name>
    <dbReference type="NCBI Taxonomy" id="3388067"/>
    <lineage>
        <taxon>Bacteria</taxon>
        <taxon>Bacillati</taxon>
        <taxon>Bacillota</taxon>
        <taxon>Bacilli</taxon>
        <taxon>Bacillales</taxon>
        <taxon>Paenibacillaceae</taxon>
        <taxon>Paenibacillus</taxon>
    </lineage>
</organism>